<proteinExistence type="predicted"/>
<gene>
    <name evidence="1" type="ORF">LCGC14_1675890</name>
</gene>
<feature type="non-terminal residue" evidence="1">
    <location>
        <position position="184"/>
    </location>
</feature>
<reference evidence="1" key="1">
    <citation type="journal article" date="2015" name="Nature">
        <title>Complex archaea that bridge the gap between prokaryotes and eukaryotes.</title>
        <authorList>
            <person name="Spang A."/>
            <person name="Saw J.H."/>
            <person name="Jorgensen S.L."/>
            <person name="Zaremba-Niedzwiedzka K."/>
            <person name="Martijn J."/>
            <person name="Lind A.E."/>
            <person name="van Eijk R."/>
            <person name="Schleper C."/>
            <person name="Guy L."/>
            <person name="Ettema T.J."/>
        </authorList>
    </citation>
    <scope>NUCLEOTIDE SEQUENCE</scope>
</reference>
<name>A0A0F9ICF7_9ZZZZ</name>
<accession>A0A0F9ICF7</accession>
<dbReference type="AlphaFoldDB" id="A0A0F9ICF7"/>
<dbReference type="EMBL" id="LAZR01014453">
    <property type="protein sequence ID" value="KKM17434.1"/>
    <property type="molecule type" value="Genomic_DNA"/>
</dbReference>
<sequence>MTLADFVSSLPREEQVRLADKFNEAFSGEDFGCESFANHPLGRTESMSDDLRCSCGFAEKIEAALERIRAAIKGSGHGYEGYIKLDERLLTAYEHVDSDPDHYTSVAAVQFDGLCNLQKAVFGLADKVDPPIQKARGWRVGDELECIEAYGTLAFVPGDRAIIVGIVGKIGAPSGFRILKIGAS</sequence>
<organism evidence="1">
    <name type="scientific">marine sediment metagenome</name>
    <dbReference type="NCBI Taxonomy" id="412755"/>
    <lineage>
        <taxon>unclassified sequences</taxon>
        <taxon>metagenomes</taxon>
        <taxon>ecological metagenomes</taxon>
    </lineage>
</organism>
<evidence type="ECO:0000313" key="1">
    <source>
        <dbReference type="EMBL" id="KKM17434.1"/>
    </source>
</evidence>
<protein>
    <submittedName>
        <fullName evidence="1">Uncharacterized protein</fullName>
    </submittedName>
</protein>
<comment type="caution">
    <text evidence="1">The sequence shown here is derived from an EMBL/GenBank/DDBJ whole genome shotgun (WGS) entry which is preliminary data.</text>
</comment>